<name>A0A9D7E8S0_9PROT</name>
<comment type="similarity">
    <text evidence="1">Belongs to the BolA/IbaG family.</text>
</comment>
<dbReference type="PANTHER" id="PTHR46230:SF7">
    <property type="entry name" value="BOLA-LIKE PROTEIN 1"/>
    <property type="match status" value="1"/>
</dbReference>
<dbReference type="Pfam" id="PF01722">
    <property type="entry name" value="BolA"/>
    <property type="match status" value="1"/>
</dbReference>
<accession>A0A9D7E8S0</accession>
<organism evidence="2 3">
    <name type="scientific">Candidatus Methylophosphatis roskildensis</name>
    <dbReference type="NCBI Taxonomy" id="2899263"/>
    <lineage>
        <taxon>Bacteria</taxon>
        <taxon>Pseudomonadati</taxon>
        <taxon>Pseudomonadota</taxon>
        <taxon>Betaproteobacteria</taxon>
        <taxon>Nitrosomonadales</taxon>
        <taxon>Sterolibacteriaceae</taxon>
        <taxon>Candidatus Methylophosphatis</taxon>
    </lineage>
</organism>
<dbReference type="GO" id="GO:0016226">
    <property type="term" value="P:iron-sulfur cluster assembly"/>
    <property type="evidence" value="ECO:0007669"/>
    <property type="project" value="TreeGrafter"/>
</dbReference>
<dbReference type="SUPFAM" id="SSF82657">
    <property type="entry name" value="BolA-like"/>
    <property type="match status" value="1"/>
</dbReference>
<dbReference type="InterPro" id="IPR002634">
    <property type="entry name" value="BolA"/>
</dbReference>
<gene>
    <name evidence="2" type="ORF">IPH26_18950</name>
</gene>
<comment type="caution">
    <text evidence="2">The sequence shown here is derived from an EMBL/GenBank/DDBJ whole genome shotgun (WGS) entry which is preliminary data.</text>
</comment>
<dbReference type="Proteomes" id="UP000807785">
    <property type="component" value="Unassembled WGS sequence"/>
</dbReference>
<dbReference type="Gene3D" id="3.30.300.90">
    <property type="entry name" value="BolA-like"/>
    <property type="match status" value="1"/>
</dbReference>
<sequence length="88" mass="9293">MNPVESKMRERLARLAPLDLLIEDQSAAHAGHAGAASGGGHYRMRIVSAAFSGVGTLARHRIVYDALGDMMKREIHALSIAATAPGEA</sequence>
<dbReference type="EMBL" id="JADJEV010000005">
    <property type="protein sequence ID" value="MBK6974915.1"/>
    <property type="molecule type" value="Genomic_DNA"/>
</dbReference>
<protein>
    <submittedName>
        <fullName evidence="2">BolA family transcriptional regulator</fullName>
    </submittedName>
</protein>
<dbReference type="PIRSF" id="PIRSF003113">
    <property type="entry name" value="BolA"/>
    <property type="match status" value="1"/>
</dbReference>
<evidence type="ECO:0000256" key="1">
    <source>
        <dbReference type="RuleBase" id="RU003860"/>
    </source>
</evidence>
<evidence type="ECO:0000313" key="2">
    <source>
        <dbReference type="EMBL" id="MBK6974915.1"/>
    </source>
</evidence>
<proteinExistence type="inferred from homology"/>
<dbReference type="PANTHER" id="PTHR46230">
    <property type="match status" value="1"/>
</dbReference>
<dbReference type="AlphaFoldDB" id="A0A9D7E8S0"/>
<evidence type="ECO:0000313" key="3">
    <source>
        <dbReference type="Proteomes" id="UP000807785"/>
    </source>
</evidence>
<reference evidence="2" key="1">
    <citation type="submission" date="2020-10" db="EMBL/GenBank/DDBJ databases">
        <title>Connecting structure to function with the recovery of over 1000 high-quality activated sludge metagenome-assembled genomes encoding full-length rRNA genes using long-read sequencing.</title>
        <authorList>
            <person name="Singleton C.M."/>
            <person name="Petriglieri F."/>
            <person name="Kristensen J.M."/>
            <person name="Kirkegaard R.H."/>
            <person name="Michaelsen T.Y."/>
            <person name="Andersen M.H."/>
            <person name="Karst S.M."/>
            <person name="Dueholm M.S."/>
            <person name="Nielsen P.H."/>
            <person name="Albertsen M."/>
        </authorList>
    </citation>
    <scope>NUCLEOTIDE SEQUENCE</scope>
    <source>
        <strain evidence="2">Bjer_18-Q3-R1-45_BAT3C.347</strain>
    </source>
</reference>
<dbReference type="InterPro" id="IPR036065">
    <property type="entry name" value="BolA-like_sf"/>
</dbReference>